<dbReference type="OrthoDB" id="286413at2"/>
<evidence type="ECO:0000313" key="2">
    <source>
        <dbReference type="Proteomes" id="UP000237819"/>
    </source>
</evidence>
<sequence>MIFQAVQDRFPPGVTLPLPLRSLCDFLDSHGYPIRGCFEINIRDGEAQSWFPGDEAMQNQIAVFGNGSTGSIYALWLAQTTDADRAPVVMLGSEGDFKALATSPLEFCRLLGCGYDELDWDNLSSEPECWDEASPLRHWLQQNLQLSIPRTGAEIAAAAAEITPPFAEWVTKWQEKNL</sequence>
<reference evidence="1 2" key="1">
    <citation type="submission" date="2018-02" db="EMBL/GenBank/DDBJ databases">
        <title>Comparative genomes isolates from brazilian mangrove.</title>
        <authorList>
            <person name="Araujo J.E."/>
            <person name="Taketani R.G."/>
            <person name="Silva M.C.P."/>
            <person name="Loureco M.V."/>
            <person name="Andreote F.D."/>
        </authorList>
    </citation>
    <scope>NUCLEOTIDE SEQUENCE [LARGE SCALE GENOMIC DNA]</scope>
    <source>
        <strain evidence="1 2">Nap-Phe MGV</strain>
    </source>
</reference>
<protein>
    <recommendedName>
        <fullName evidence="3">SMI1/KNR4 family protein</fullName>
    </recommendedName>
</protein>
<dbReference type="EMBL" id="PUHZ01000016">
    <property type="protein sequence ID" value="PQO45049.1"/>
    <property type="molecule type" value="Genomic_DNA"/>
</dbReference>
<accession>A0A2S8GKS7</accession>
<dbReference type="AlphaFoldDB" id="A0A2S8GKS7"/>
<dbReference type="Proteomes" id="UP000237819">
    <property type="component" value="Unassembled WGS sequence"/>
</dbReference>
<gene>
    <name evidence="1" type="ORF">C5Y93_16070</name>
</gene>
<evidence type="ECO:0008006" key="3">
    <source>
        <dbReference type="Google" id="ProtNLM"/>
    </source>
</evidence>
<comment type="caution">
    <text evidence="1">The sequence shown here is derived from an EMBL/GenBank/DDBJ whole genome shotgun (WGS) entry which is preliminary data.</text>
</comment>
<name>A0A2S8GKS7_9BACT</name>
<organism evidence="1 2">
    <name type="scientific">Blastopirellula marina</name>
    <dbReference type="NCBI Taxonomy" id="124"/>
    <lineage>
        <taxon>Bacteria</taxon>
        <taxon>Pseudomonadati</taxon>
        <taxon>Planctomycetota</taxon>
        <taxon>Planctomycetia</taxon>
        <taxon>Pirellulales</taxon>
        <taxon>Pirellulaceae</taxon>
        <taxon>Blastopirellula</taxon>
    </lineage>
</organism>
<proteinExistence type="predicted"/>
<evidence type="ECO:0000313" key="1">
    <source>
        <dbReference type="EMBL" id="PQO45049.1"/>
    </source>
</evidence>
<dbReference type="RefSeq" id="WP_105336448.1">
    <property type="nucleotide sequence ID" value="NZ_PUHZ01000016.1"/>
</dbReference>